<proteinExistence type="predicted"/>
<dbReference type="Proteomes" id="UP000267430">
    <property type="component" value="Unassembled WGS sequence"/>
</dbReference>
<keyword evidence="3" id="KW-1185">Reference proteome</keyword>
<dbReference type="AlphaFoldDB" id="A0A433HP93"/>
<gene>
    <name evidence="2" type="ORF">ELQ35_06725</name>
</gene>
<dbReference type="EMBL" id="RYZZ01000007">
    <property type="protein sequence ID" value="RUQ30042.1"/>
    <property type="molecule type" value="Genomic_DNA"/>
</dbReference>
<evidence type="ECO:0000313" key="3">
    <source>
        <dbReference type="Proteomes" id="UP000267430"/>
    </source>
</evidence>
<dbReference type="GO" id="GO:0016747">
    <property type="term" value="F:acyltransferase activity, transferring groups other than amino-acyl groups"/>
    <property type="evidence" value="ECO:0007669"/>
    <property type="project" value="InterPro"/>
</dbReference>
<sequence>MNWYEKLNQYFPIEEMKSKEHMETLLEEKGDIYHKDEGRNHVLMYVEDDRFVFVDYLFVSGNSRGQGLGRKLLDKLKQKGKPILLEVEPATEQDVDTEKRLRFYKREGFRHASSISYRRRSLATNEINEMEILFWANDHAEDEQIYECMKKTYEQIHIYKDETLYGKKYQLVEEVLKLNDCEEKRDILKVV</sequence>
<comment type="caution">
    <text evidence="2">The sequence shown here is derived from an EMBL/GenBank/DDBJ whole genome shotgun (WGS) entry which is preliminary data.</text>
</comment>
<dbReference type="Gene3D" id="3.40.630.30">
    <property type="match status" value="1"/>
</dbReference>
<name>A0A433HP93_9BACI</name>
<dbReference type="Pfam" id="PF13508">
    <property type="entry name" value="Acetyltransf_7"/>
    <property type="match status" value="1"/>
</dbReference>
<accession>A0A433HP93</accession>
<evidence type="ECO:0000259" key="1">
    <source>
        <dbReference type="PROSITE" id="PS51186"/>
    </source>
</evidence>
<reference evidence="2 3" key="1">
    <citation type="submission" date="2018-12" db="EMBL/GenBank/DDBJ databases">
        <title>Bacillus chawlae sp. nov., Bacillus glennii sp. nov., and Bacillus saganii sp. nov. Isolated from the Vehicle Assembly Building at Kennedy Space Center where the Viking Spacecraft were Assembled.</title>
        <authorList>
            <person name="Seuylemezian A."/>
            <person name="Vaishampayan P."/>
        </authorList>
    </citation>
    <scope>NUCLEOTIDE SEQUENCE [LARGE SCALE GENOMIC DNA]</scope>
    <source>
        <strain evidence="2 3">L5</strain>
    </source>
</reference>
<organism evidence="2 3">
    <name type="scientific">Peribacillus cavernae</name>
    <dbReference type="NCBI Taxonomy" id="1674310"/>
    <lineage>
        <taxon>Bacteria</taxon>
        <taxon>Bacillati</taxon>
        <taxon>Bacillota</taxon>
        <taxon>Bacilli</taxon>
        <taxon>Bacillales</taxon>
        <taxon>Bacillaceae</taxon>
        <taxon>Peribacillus</taxon>
    </lineage>
</organism>
<dbReference type="RefSeq" id="WP_126864064.1">
    <property type="nucleotide sequence ID" value="NZ_JAUSTX010000001.1"/>
</dbReference>
<feature type="domain" description="N-acetyltransferase" evidence="1">
    <location>
        <begin position="1"/>
        <end position="131"/>
    </location>
</feature>
<dbReference type="InterPro" id="IPR016181">
    <property type="entry name" value="Acyl_CoA_acyltransferase"/>
</dbReference>
<dbReference type="SUPFAM" id="SSF55729">
    <property type="entry name" value="Acyl-CoA N-acyltransferases (Nat)"/>
    <property type="match status" value="1"/>
</dbReference>
<dbReference type="PROSITE" id="PS51186">
    <property type="entry name" value="GNAT"/>
    <property type="match status" value="1"/>
</dbReference>
<dbReference type="OrthoDB" id="2425381at2"/>
<dbReference type="CDD" id="cd04301">
    <property type="entry name" value="NAT_SF"/>
    <property type="match status" value="1"/>
</dbReference>
<dbReference type="InterPro" id="IPR000182">
    <property type="entry name" value="GNAT_dom"/>
</dbReference>
<evidence type="ECO:0000313" key="2">
    <source>
        <dbReference type="EMBL" id="RUQ30042.1"/>
    </source>
</evidence>
<keyword evidence="2" id="KW-0808">Transferase</keyword>
<protein>
    <submittedName>
        <fullName evidence="2">N-acetyltransferase</fullName>
    </submittedName>
</protein>